<dbReference type="PROSITE" id="PS51274">
    <property type="entry name" value="GATASE_COBBQ"/>
    <property type="match status" value="1"/>
</dbReference>
<evidence type="ECO:0000256" key="2">
    <source>
        <dbReference type="ARBA" id="ARBA00022598"/>
    </source>
</evidence>
<comment type="similarity">
    <text evidence="7">Belongs to the CobB/CbiA family.</text>
</comment>
<dbReference type="InterPro" id="IPR011698">
    <property type="entry name" value="GATase_3"/>
</dbReference>
<comment type="miscellaneous">
    <text evidence="7">The a and c carboxylates of hydrogenobyrinate are activated for nucleophilic attack via formation of a phosphorylated intermediate by ATP. CobB catalyzes first the amidation of the c-carboxylate, and then that of the a-carboxylate.</text>
</comment>
<evidence type="ECO:0000256" key="1">
    <source>
        <dbReference type="ARBA" id="ARBA00001946"/>
    </source>
</evidence>
<dbReference type="NCBIfam" id="NF002204">
    <property type="entry name" value="PRK01077.1"/>
    <property type="match status" value="1"/>
</dbReference>
<proteinExistence type="inferred from homology"/>
<dbReference type="CDD" id="cd05388">
    <property type="entry name" value="CobB_N"/>
    <property type="match status" value="1"/>
</dbReference>
<accession>A0ABY7B3U9</accession>
<evidence type="ECO:0000256" key="7">
    <source>
        <dbReference type="HAMAP-Rule" id="MF_00027"/>
    </source>
</evidence>
<dbReference type="PANTHER" id="PTHR43873">
    <property type="entry name" value="COBYRINATE A,C-DIAMIDE SYNTHASE"/>
    <property type="match status" value="1"/>
</dbReference>
<gene>
    <name evidence="7" type="primary">cobB</name>
    <name evidence="10" type="ORF">ORV05_04140</name>
</gene>
<dbReference type="InterPro" id="IPR002586">
    <property type="entry name" value="CobQ/CobB/MinD/ParA_Nub-bd_dom"/>
</dbReference>
<dbReference type="SUPFAM" id="SSF52540">
    <property type="entry name" value="P-loop containing nucleoside triphosphate hydrolases"/>
    <property type="match status" value="1"/>
</dbReference>
<keyword evidence="7" id="KW-0169">Cobalamin biosynthesis</keyword>
<evidence type="ECO:0000256" key="4">
    <source>
        <dbReference type="ARBA" id="ARBA00022840"/>
    </source>
</evidence>
<keyword evidence="6 7" id="KW-0315">Glutamine amidotransferase</keyword>
<reference evidence="10" key="1">
    <citation type="submission" date="2022-11" db="EMBL/GenBank/DDBJ databases">
        <authorList>
            <person name="Mo P."/>
        </authorList>
    </citation>
    <scope>NUCLEOTIDE SEQUENCE</scope>
    <source>
        <strain evidence="10">HUAS 11-8</strain>
    </source>
</reference>
<dbReference type="Gene3D" id="3.40.50.880">
    <property type="match status" value="1"/>
</dbReference>
<comment type="function">
    <text evidence="7">Catalyzes the ATP-dependent amidation of the two carboxylate groups at positions a and c of hydrogenobyrinate, using either L-glutamine or ammonia as the nitrogen source.</text>
</comment>
<comment type="catalytic activity">
    <reaction evidence="7">
        <text>hydrogenobyrinate + 2 L-glutamine + 2 ATP + 2 H2O = hydrogenobyrinate a,c-diamide + 2 L-glutamate + 2 ADP + 2 phosphate + 2 H(+)</text>
        <dbReference type="Rhea" id="RHEA:12544"/>
        <dbReference type="ChEBI" id="CHEBI:15377"/>
        <dbReference type="ChEBI" id="CHEBI:15378"/>
        <dbReference type="ChEBI" id="CHEBI:29985"/>
        <dbReference type="ChEBI" id="CHEBI:30616"/>
        <dbReference type="ChEBI" id="CHEBI:43474"/>
        <dbReference type="ChEBI" id="CHEBI:58359"/>
        <dbReference type="ChEBI" id="CHEBI:77873"/>
        <dbReference type="ChEBI" id="CHEBI:77874"/>
        <dbReference type="ChEBI" id="CHEBI:456216"/>
        <dbReference type="EC" id="6.3.5.9"/>
    </reaction>
</comment>
<dbReference type="RefSeq" id="WP_268757119.1">
    <property type="nucleotide sequence ID" value="NZ_CP113836.1"/>
</dbReference>
<dbReference type="Proteomes" id="UP001163203">
    <property type="component" value="Chromosome"/>
</dbReference>
<keyword evidence="3 7" id="KW-0547">Nucleotide-binding</keyword>
<evidence type="ECO:0000256" key="6">
    <source>
        <dbReference type="ARBA" id="ARBA00022962"/>
    </source>
</evidence>
<dbReference type="InterPro" id="IPR029062">
    <property type="entry name" value="Class_I_gatase-like"/>
</dbReference>
<dbReference type="InterPro" id="IPR027417">
    <property type="entry name" value="P-loop_NTPase"/>
</dbReference>
<dbReference type="HAMAP" id="MF_00027">
    <property type="entry name" value="CobB_CbiA"/>
    <property type="match status" value="1"/>
</dbReference>
<keyword evidence="5 7" id="KW-0460">Magnesium</keyword>
<dbReference type="NCBIfam" id="TIGR00379">
    <property type="entry name" value="cobB"/>
    <property type="match status" value="1"/>
</dbReference>
<name>A0ABY7B3U9_9PSEU</name>
<evidence type="ECO:0000259" key="8">
    <source>
        <dbReference type="Pfam" id="PF01656"/>
    </source>
</evidence>
<dbReference type="Pfam" id="PF07685">
    <property type="entry name" value="GATase_3"/>
    <property type="match status" value="1"/>
</dbReference>
<dbReference type="EC" id="6.3.5.9" evidence="7"/>
<feature type="domain" description="CobB/CobQ-like glutamine amidotransferase" evidence="9">
    <location>
        <begin position="253"/>
        <end position="429"/>
    </location>
</feature>
<evidence type="ECO:0000259" key="9">
    <source>
        <dbReference type="Pfam" id="PF07685"/>
    </source>
</evidence>
<protein>
    <recommendedName>
        <fullName evidence="7">Hydrogenobyrinate a,c-diamide synthase</fullName>
        <ecNumber evidence="7">6.3.5.9</ecNumber>
    </recommendedName>
    <alternativeName>
        <fullName evidence="7">Hydrogenobyrinic acid a,c-diamide synthase</fullName>
    </alternativeName>
</protein>
<dbReference type="EMBL" id="CP113836">
    <property type="protein sequence ID" value="WAL66994.1"/>
    <property type="molecule type" value="Genomic_DNA"/>
</dbReference>
<dbReference type="SUPFAM" id="SSF52317">
    <property type="entry name" value="Class I glutamine amidotransferase-like"/>
    <property type="match status" value="1"/>
</dbReference>
<evidence type="ECO:0000256" key="3">
    <source>
        <dbReference type="ARBA" id="ARBA00022741"/>
    </source>
</evidence>
<organism evidence="10 11">
    <name type="scientific">Amycolatopsis cynarae</name>
    <dbReference type="NCBI Taxonomy" id="2995223"/>
    <lineage>
        <taxon>Bacteria</taxon>
        <taxon>Bacillati</taxon>
        <taxon>Actinomycetota</taxon>
        <taxon>Actinomycetes</taxon>
        <taxon>Pseudonocardiales</taxon>
        <taxon>Pseudonocardiaceae</taxon>
        <taxon>Amycolatopsis</taxon>
    </lineage>
</organism>
<comment type="cofactor">
    <cofactor evidence="1 7">
        <name>Mg(2+)</name>
        <dbReference type="ChEBI" id="CHEBI:18420"/>
    </cofactor>
</comment>
<dbReference type="CDD" id="cd03130">
    <property type="entry name" value="GATase1_CobB"/>
    <property type="match status" value="1"/>
</dbReference>
<feature type="active site" description="Nucleophile" evidence="7">
    <location>
        <position position="332"/>
    </location>
</feature>
<keyword evidence="4 7" id="KW-0067">ATP-binding</keyword>
<comment type="pathway">
    <text evidence="7">Cofactor biosynthesis; adenosylcobalamin biosynthesis; cob(II)yrinate a,c-diamide from precorrin-2 (aerobic route): step 9/10.</text>
</comment>
<sequence>MVARLVVAAPGSGHGKTTVAAGLMAALRARGLVVSGHKVGPDFIDPSYHALATGRPPRNLDPFLQSEDLLVPLLLHGADGAGIAVIEGVMGLFDGALGTEGFASTAHVARLLEAPVVLVVDASAASRSVAATVLGFARYDPRVTLAGVILNKLGSQRHEDEIRAALVSTGIPVLGALRRSEDIHAPSRHLGLVPAAERGAESRQLLPRLAEWIAGGVDLEAVVRVARTAPRLSGTAWRPDGTWTGPRRVVVAAAGEAFTFRYTETVELLDSHGIDVVDLDPLHDKELPEDCAGLYFGGGFPEVHAGALSDNTSLREGVAAAIRAGMPVVAECAGLLYLCRELDGLPMVGAVDAVARMTKRGALGYRRATAPRDTVLARAGEQVTGHEFHRTEVLPRQGETPAWEWDGTGEGFASATLHASYLHVHWAGHPGLARSFAAAVHARGH</sequence>
<feature type="site" description="Increases nucleophilicity of active site Cys" evidence="7">
    <location>
        <position position="423"/>
    </location>
</feature>
<dbReference type="Gene3D" id="3.40.50.300">
    <property type="entry name" value="P-loop containing nucleotide triphosphate hydrolases"/>
    <property type="match status" value="1"/>
</dbReference>
<keyword evidence="11" id="KW-1185">Reference proteome</keyword>
<feature type="domain" description="CobQ/CobB/MinD/ParA nucleotide binding" evidence="8">
    <location>
        <begin position="5"/>
        <end position="190"/>
    </location>
</feature>
<evidence type="ECO:0000256" key="5">
    <source>
        <dbReference type="ARBA" id="ARBA00022842"/>
    </source>
</evidence>
<evidence type="ECO:0000313" key="11">
    <source>
        <dbReference type="Proteomes" id="UP001163203"/>
    </source>
</evidence>
<comment type="domain">
    <text evidence="7">Comprises of two domains. The C-terminal domain contains the binding site for glutamine and catalyzes the hydrolysis of this substrate to glutamate and ammonia. The N-terminal domain is anticipated to bind ATP and hydrogenobyrinate and catalyzes the ultimate synthesis of the diamide product. The ammonia produced via the glutaminase domain is probably translocated to the adjacent domain via a molecular tunnel, where it reacts with an activated intermediate.</text>
</comment>
<dbReference type="Pfam" id="PF01656">
    <property type="entry name" value="CbiA"/>
    <property type="match status" value="1"/>
</dbReference>
<dbReference type="InterPro" id="IPR004484">
    <property type="entry name" value="CbiA/CobB_synth"/>
</dbReference>
<keyword evidence="2 7" id="KW-0436">Ligase</keyword>
<evidence type="ECO:0000313" key="10">
    <source>
        <dbReference type="EMBL" id="WAL66994.1"/>
    </source>
</evidence>
<dbReference type="PANTHER" id="PTHR43873:SF1">
    <property type="entry name" value="COBYRINATE A,C-DIAMIDE SYNTHASE"/>
    <property type="match status" value="1"/>
</dbReference>